<protein>
    <recommendedName>
        <fullName evidence="3">Natural product</fullName>
    </recommendedName>
</protein>
<dbReference type="STRING" id="573321.SAMN04488505_113132"/>
<evidence type="ECO:0008006" key="3">
    <source>
        <dbReference type="Google" id="ProtNLM"/>
    </source>
</evidence>
<dbReference type="Proteomes" id="UP000198984">
    <property type="component" value="Unassembled WGS sequence"/>
</dbReference>
<name>A0A1H8JSA3_9BACT</name>
<evidence type="ECO:0000313" key="2">
    <source>
        <dbReference type="Proteomes" id="UP000198984"/>
    </source>
</evidence>
<dbReference type="AlphaFoldDB" id="A0A1H8JSA3"/>
<evidence type="ECO:0000313" key="1">
    <source>
        <dbReference type="EMBL" id="SEN83624.1"/>
    </source>
</evidence>
<dbReference type="EMBL" id="FOBB01000013">
    <property type="protein sequence ID" value="SEN83624.1"/>
    <property type="molecule type" value="Genomic_DNA"/>
</dbReference>
<organism evidence="1 2">
    <name type="scientific">Chitinophaga rupis</name>
    <dbReference type="NCBI Taxonomy" id="573321"/>
    <lineage>
        <taxon>Bacteria</taxon>
        <taxon>Pseudomonadati</taxon>
        <taxon>Bacteroidota</taxon>
        <taxon>Chitinophagia</taxon>
        <taxon>Chitinophagales</taxon>
        <taxon>Chitinophagaceae</taxon>
        <taxon>Chitinophaga</taxon>
    </lineage>
</organism>
<dbReference type="InterPro" id="IPR058238">
    <property type="entry name" value="Lant_leader_dom"/>
</dbReference>
<gene>
    <name evidence="1" type="ORF">SAMN04488505_113132</name>
</gene>
<proteinExistence type="predicted"/>
<dbReference type="RefSeq" id="WP_089921107.1">
    <property type="nucleotide sequence ID" value="NZ_FOBB01000013.1"/>
</dbReference>
<sequence length="69" mass="7166">MKLQKKLTAKLSFTKQTIAKLNEDAMASIRGGAGAAAEGFNIPILGAISYAECASTGQPTCNTQGDQSF</sequence>
<keyword evidence="2" id="KW-1185">Reference proteome</keyword>
<dbReference type="NCBIfam" id="NF038153">
    <property type="entry name" value="lant_leader_L1a"/>
    <property type="match status" value="1"/>
</dbReference>
<reference evidence="1 2" key="1">
    <citation type="submission" date="2016-10" db="EMBL/GenBank/DDBJ databases">
        <authorList>
            <person name="de Groot N.N."/>
        </authorList>
    </citation>
    <scope>NUCLEOTIDE SEQUENCE [LARGE SCALE GENOMIC DNA]</scope>
    <source>
        <strain evidence="1 2">DSM 21039</strain>
    </source>
</reference>
<accession>A0A1H8JSA3</accession>